<protein>
    <submittedName>
        <fullName evidence="2">Uncharacterized protein</fullName>
    </submittedName>
</protein>
<name>A0A5K1K4U5_9APHY</name>
<accession>A0A5K1K4U5</accession>
<organism evidence="2">
    <name type="scientific">Ganoderma boninense</name>
    <dbReference type="NCBI Taxonomy" id="34458"/>
    <lineage>
        <taxon>Eukaryota</taxon>
        <taxon>Fungi</taxon>
        <taxon>Dikarya</taxon>
        <taxon>Basidiomycota</taxon>
        <taxon>Agaricomycotina</taxon>
        <taxon>Agaricomycetes</taxon>
        <taxon>Polyporales</taxon>
        <taxon>Polyporaceae</taxon>
        <taxon>Ganoderma</taxon>
    </lineage>
</organism>
<sequence>MNSPHIGLNLTRPPDAPFPRRREVPETSAIVGLLLAIYHPSAEPPPTDLLGTFHALIAAEKYRMQKALRHLRSALSAMAESDAADPVLLYGVACRCGMRELAAAAAKRTLRVEPEPAPVMYARLDGLGISAGCLHRLLVYQRKSREAARAVVDGWWRTNLERSCGLGKWGKDGSTPCWYERYMTAAGGQTWPSAASVTDADLLQGVLSSCPRLKRGHGRKRGPCGHCSSPEKVLMFYNFAKYVGDAIDALVEEVVLAWPEST</sequence>
<evidence type="ECO:0000313" key="2">
    <source>
        <dbReference type="EMBL" id="VWP00835.1"/>
    </source>
</evidence>
<dbReference type="EMBL" id="LR728859">
    <property type="protein sequence ID" value="VWP00835.1"/>
    <property type="molecule type" value="Genomic_DNA"/>
</dbReference>
<proteinExistence type="predicted"/>
<dbReference type="AlphaFoldDB" id="A0A5K1K4U5"/>
<reference evidence="2" key="1">
    <citation type="submission" date="2019-10" db="EMBL/GenBank/DDBJ databases">
        <authorList>
            <person name="Nor Muhammad N."/>
        </authorList>
    </citation>
    <scope>NUCLEOTIDE SEQUENCE</scope>
</reference>
<feature type="region of interest" description="Disordered" evidence="1">
    <location>
        <begin position="1"/>
        <end position="20"/>
    </location>
</feature>
<gene>
    <name evidence="2" type="primary">A0A0D2XJY4</name>
</gene>
<evidence type="ECO:0000256" key="1">
    <source>
        <dbReference type="SAM" id="MobiDB-lite"/>
    </source>
</evidence>